<keyword evidence="3 5" id="KW-1133">Transmembrane helix</keyword>
<dbReference type="Pfam" id="PF01925">
    <property type="entry name" value="TauE"/>
    <property type="match status" value="1"/>
</dbReference>
<feature type="transmembrane region" description="Helical" evidence="5">
    <location>
        <begin position="25"/>
        <end position="43"/>
    </location>
</feature>
<dbReference type="EMBL" id="WJBD01000018">
    <property type="protein sequence ID" value="MBC3889407.1"/>
    <property type="molecule type" value="Genomic_DNA"/>
</dbReference>
<dbReference type="InterPro" id="IPR002781">
    <property type="entry name" value="TM_pro_TauE-like"/>
</dbReference>
<keyword evidence="4 5" id="KW-0472">Membrane</keyword>
<evidence type="ECO:0000256" key="1">
    <source>
        <dbReference type="ARBA" id="ARBA00004141"/>
    </source>
</evidence>
<reference evidence="6" key="2">
    <citation type="submission" date="2020-10" db="EMBL/GenBank/DDBJ databases">
        <title>Comparative genomics of the Acetobacterium genus.</title>
        <authorList>
            <person name="Marshall C."/>
            <person name="May H."/>
            <person name="Norman S."/>
        </authorList>
    </citation>
    <scope>NUCLEOTIDE SEQUENCE</scope>
    <source>
        <strain evidence="6">DER-2019</strain>
    </source>
</reference>
<organism evidence="6 7">
    <name type="scientific">Acetobacterium paludosum</name>
    <dbReference type="NCBI Taxonomy" id="52693"/>
    <lineage>
        <taxon>Bacteria</taxon>
        <taxon>Bacillati</taxon>
        <taxon>Bacillota</taxon>
        <taxon>Clostridia</taxon>
        <taxon>Eubacteriales</taxon>
        <taxon>Eubacteriaceae</taxon>
        <taxon>Acetobacterium</taxon>
    </lineage>
</organism>
<evidence type="ECO:0000256" key="2">
    <source>
        <dbReference type="ARBA" id="ARBA00022692"/>
    </source>
</evidence>
<keyword evidence="2 5" id="KW-0812">Transmembrane</keyword>
<comment type="caution">
    <text evidence="6">The sequence shown here is derived from an EMBL/GenBank/DDBJ whole genome shotgun (WGS) entry which is preliminary data.</text>
</comment>
<keyword evidence="7" id="KW-1185">Reference proteome</keyword>
<dbReference type="RefSeq" id="WP_148567122.1">
    <property type="nucleotide sequence ID" value="NZ_RXYA01000007.1"/>
</dbReference>
<evidence type="ECO:0000313" key="6">
    <source>
        <dbReference type="EMBL" id="MBC3889407.1"/>
    </source>
</evidence>
<feature type="transmembrane region" description="Helical" evidence="5">
    <location>
        <begin position="64"/>
        <end position="83"/>
    </location>
</feature>
<dbReference type="GO" id="GO:0005886">
    <property type="term" value="C:plasma membrane"/>
    <property type="evidence" value="ECO:0007669"/>
    <property type="project" value="UniProtKB-SubCell"/>
</dbReference>
<proteinExistence type="inferred from homology"/>
<name>A0A923HYD0_9FIRM</name>
<accession>A0A923HYD0</accession>
<protein>
    <recommendedName>
        <fullName evidence="5">Probable membrane transporter protein</fullName>
    </recommendedName>
</protein>
<comment type="similarity">
    <text evidence="5">Belongs to the 4-toluene sulfonate uptake permease (TSUP) (TC 2.A.102) family.</text>
</comment>
<reference evidence="6" key="1">
    <citation type="submission" date="2019-10" db="EMBL/GenBank/DDBJ databases">
        <authorList>
            <person name="Ross D.E."/>
            <person name="Gulliver D."/>
        </authorList>
    </citation>
    <scope>NUCLEOTIDE SEQUENCE</scope>
    <source>
        <strain evidence="6">DER-2019</strain>
    </source>
</reference>
<evidence type="ECO:0000256" key="3">
    <source>
        <dbReference type="ARBA" id="ARBA00022989"/>
    </source>
</evidence>
<dbReference type="Proteomes" id="UP000616595">
    <property type="component" value="Unassembled WGS sequence"/>
</dbReference>
<evidence type="ECO:0000256" key="5">
    <source>
        <dbReference type="RuleBase" id="RU363041"/>
    </source>
</evidence>
<evidence type="ECO:0000256" key="4">
    <source>
        <dbReference type="ARBA" id="ARBA00023136"/>
    </source>
</evidence>
<comment type="subcellular location">
    <subcellularLocation>
        <location evidence="5">Cell membrane</location>
        <topology evidence="5">Multi-pass membrane protein</topology>
    </subcellularLocation>
    <subcellularLocation>
        <location evidence="1">Membrane</location>
        <topology evidence="1">Multi-pass membrane protein</topology>
    </subcellularLocation>
</comment>
<dbReference type="AlphaFoldDB" id="A0A923HYD0"/>
<sequence>MILSILDIIGTLLGNMLLNHINENVLKVIIFFVMILSSLTSLLKVKSSRHSRSKISKAIKRRPIIAPVGLVSGLTTGTTGLSASTMSSSYLIGLLDFSPSLAVAWPLA</sequence>
<keyword evidence="5" id="KW-1003">Cell membrane</keyword>
<evidence type="ECO:0000313" key="7">
    <source>
        <dbReference type="Proteomes" id="UP000616595"/>
    </source>
</evidence>
<gene>
    <name evidence="6" type="ORF">GH810_13915</name>
</gene>